<evidence type="ECO:0000313" key="3">
    <source>
        <dbReference type="Proteomes" id="UP000271472"/>
    </source>
</evidence>
<dbReference type="Proteomes" id="UP000271472">
    <property type="component" value="Unassembled WGS sequence"/>
</dbReference>
<organism evidence="2 3">
    <name type="scientific">Slackia isoflavoniconvertens</name>
    <dbReference type="NCBI Taxonomy" id="572010"/>
    <lineage>
        <taxon>Bacteria</taxon>
        <taxon>Bacillati</taxon>
        <taxon>Actinomycetota</taxon>
        <taxon>Coriobacteriia</taxon>
        <taxon>Eggerthellales</taxon>
        <taxon>Eggerthellaceae</taxon>
        <taxon>Slackia</taxon>
    </lineage>
</organism>
<accession>A0A3N0IJX0</accession>
<comment type="caution">
    <text evidence="2">The sequence shown here is derived from an EMBL/GenBank/DDBJ whole genome shotgun (WGS) entry which is preliminary data.</text>
</comment>
<reference evidence="3" key="1">
    <citation type="submission" date="2018-05" db="EMBL/GenBank/DDBJ databases">
        <title>Genome Sequencing of selected type strains of the family Eggerthellaceae.</title>
        <authorList>
            <person name="Danylec N."/>
            <person name="Stoll D.A."/>
            <person name="Doetsch A."/>
            <person name="Huch M."/>
        </authorList>
    </citation>
    <scope>NUCLEOTIDE SEQUENCE [LARGE SCALE GENOMIC DNA]</scope>
    <source>
        <strain evidence="3">DSM 22006</strain>
    </source>
</reference>
<gene>
    <name evidence="2" type="ORF">DMP05_01625</name>
</gene>
<name>A0A3N0IJX0_9ACTN</name>
<protein>
    <submittedName>
        <fullName evidence="2">Uncharacterized protein</fullName>
    </submittedName>
</protein>
<sequence length="61" mass="7056">MLFCHIHTLYELLFAAIGKENEDRRPTKEFGTTSNDRTANRPPKAFAGVGNEHRWTKLRIV</sequence>
<feature type="region of interest" description="Disordered" evidence="1">
    <location>
        <begin position="23"/>
        <end position="48"/>
    </location>
</feature>
<dbReference type="AlphaFoldDB" id="A0A3N0IJX0"/>
<proteinExistence type="predicted"/>
<dbReference type="EMBL" id="QIBZ01000002">
    <property type="protein sequence ID" value="RNM37077.1"/>
    <property type="molecule type" value="Genomic_DNA"/>
</dbReference>
<evidence type="ECO:0000256" key="1">
    <source>
        <dbReference type="SAM" id="MobiDB-lite"/>
    </source>
</evidence>
<keyword evidence="3" id="KW-1185">Reference proteome</keyword>
<evidence type="ECO:0000313" key="2">
    <source>
        <dbReference type="EMBL" id="RNM37077.1"/>
    </source>
</evidence>